<name>A0A1J5U9B9_9GAMM</name>
<sequence>MKKPKKLSLKERNRLIARYRRYTKRTFKRKKISKSNDRIDVENIDLPSNFNLHENTDETLKIMNDFRAKVNGNHRLKSLNFQEIQHIDSSSALMLVAEIDVWNEKIGRALSPNHKTWDTRIKALLCEMGFFELLKMPPLEEKQKIDKEIIFLKFISGHKSEGEKARELKEKIEEVIGKELERKMHLFEGLTEAFTNTAQHAYNEKPCRYDKWWITAAYKESERKLVVSMYDRGKSIPKTLHKHDKWNQIKSYLSGDIMKKHTDLIEAAMRVSFEQKGGSKTRTQTQKTNRGKGLKQLLDFTKEGGRLTIISGKGYCVFDLNDNKLTTKKRKSLKYPLEGTLIEWKIDL</sequence>
<proteinExistence type="predicted"/>
<dbReference type="AlphaFoldDB" id="A0A1J5U9B9"/>
<protein>
    <recommendedName>
        <fullName evidence="3">ATP-binding protein</fullName>
    </recommendedName>
</protein>
<evidence type="ECO:0000313" key="2">
    <source>
        <dbReference type="Proteomes" id="UP000182798"/>
    </source>
</evidence>
<comment type="caution">
    <text evidence="1">The sequence shown here is derived from an EMBL/GenBank/DDBJ whole genome shotgun (WGS) entry which is preliminary data.</text>
</comment>
<accession>A0A1J5U9B9</accession>
<gene>
    <name evidence="1" type="ORF">BGC33_05155</name>
</gene>
<reference evidence="2" key="1">
    <citation type="submission" date="2016-09" db="EMBL/GenBank/DDBJ databases">
        <title>Genome Sequence of Bathymodiolus thermophilus sulfur-oxidizing gill endosymbiont.</title>
        <authorList>
            <person name="Ponnudurai R."/>
            <person name="Kleiner M."/>
            <person name="Sayavedra L."/>
            <person name="Thuermer A."/>
            <person name="Felbeck H."/>
            <person name="Schlueter R."/>
            <person name="Schweder T."/>
            <person name="Markert S."/>
        </authorList>
    </citation>
    <scope>NUCLEOTIDE SEQUENCE [LARGE SCALE GENOMIC DNA]</scope>
    <source>
        <strain evidence="2">BAT/CrabSpa'14</strain>
    </source>
</reference>
<dbReference type="EMBL" id="MIQH01000445">
    <property type="protein sequence ID" value="OIR24985.1"/>
    <property type="molecule type" value="Genomic_DNA"/>
</dbReference>
<dbReference type="Proteomes" id="UP000182798">
    <property type="component" value="Unassembled WGS sequence"/>
</dbReference>
<evidence type="ECO:0000313" key="1">
    <source>
        <dbReference type="EMBL" id="OIR24985.1"/>
    </source>
</evidence>
<organism evidence="1 2">
    <name type="scientific">Bathymodiolus thermophilus thioautotrophic gill symbiont</name>
    <dbReference type="NCBI Taxonomy" id="2360"/>
    <lineage>
        <taxon>Bacteria</taxon>
        <taxon>Pseudomonadati</taxon>
        <taxon>Pseudomonadota</taxon>
        <taxon>Gammaproteobacteria</taxon>
        <taxon>sulfur-oxidizing symbionts</taxon>
    </lineage>
</organism>
<dbReference type="OrthoDB" id="6858273at2"/>
<evidence type="ECO:0008006" key="3">
    <source>
        <dbReference type="Google" id="ProtNLM"/>
    </source>
</evidence>
<dbReference type="RefSeq" id="WP_071563963.1">
    <property type="nucleotide sequence ID" value="NZ_MIQH01000445.1"/>
</dbReference>